<feature type="non-terminal residue" evidence="1">
    <location>
        <position position="1"/>
    </location>
</feature>
<gene>
    <name evidence="1" type="ORF">Tci_896604</name>
</gene>
<organism evidence="1">
    <name type="scientific">Tanacetum cinerariifolium</name>
    <name type="common">Dalmatian daisy</name>
    <name type="synonym">Chrysanthemum cinerariifolium</name>
    <dbReference type="NCBI Taxonomy" id="118510"/>
    <lineage>
        <taxon>Eukaryota</taxon>
        <taxon>Viridiplantae</taxon>
        <taxon>Streptophyta</taxon>
        <taxon>Embryophyta</taxon>
        <taxon>Tracheophyta</taxon>
        <taxon>Spermatophyta</taxon>
        <taxon>Magnoliopsida</taxon>
        <taxon>eudicotyledons</taxon>
        <taxon>Gunneridae</taxon>
        <taxon>Pentapetalae</taxon>
        <taxon>asterids</taxon>
        <taxon>campanulids</taxon>
        <taxon>Asterales</taxon>
        <taxon>Asteraceae</taxon>
        <taxon>Asteroideae</taxon>
        <taxon>Anthemideae</taxon>
        <taxon>Anthemidinae</taxon>
        <taxon>Tanacetum</taxon>
    </lineage>
</organism>
<dbReference type="EMBL" id="BKCJ011353995">
    <property type="protein sequence ID" value="GFD24635.1"/>
    <property type="molecule type" value="Genomic_DNA"/>
</dbReference>
<dbReference type="AlphaFoldDB" id="A0A699UP02"/>
<sequence>ADVVDKMTCSFDDVQLKPVDLKSFHALTELHLHDIHVVPNRHEVGRHWLCADPLLTLHLSQIYSAQEEECSKTLC</sequence>
<reference evidence="1" key="1">
    <citation type="journal article" date="2019" name="Sci. Rep.">
        <title>Draft genome of Tanacetum cinerariifolium, the natural source of mosquito coil.</title>
        <authorList>
            <person name="Yamashiro T."/>
            <person name="Shiraishi A."/>
            <person name="Satake H."/>
            <person name="Nakayama K."/>
        </authorList>
    </citation>
    <scope>NUCLEOTIDE SEQUENCE</scope>
</reference>
<comment type="caution">
    <text evidence="1">The sequence shown here is derived from an EMBL/GenBank/DDBJ whole genome shotgun (WGS) entry which is preliminary data.</text>
</comment>
<name>A0A699UP02_TANCI</name>
<proteinExistence type="predicted"/>
<evidence type="ECO:0000313" key="1">
    <source>
        <dbReference type="EMBL" id="GFD24635.1"/>
    </source>
</evidence>
<protein>
    <submittedName>
        <fullName evidence="1">Uncharacterized protein</fullName>
    </submittedName>
</protein>
<accession>A0A699UP02</accession>